<keyword evidence="2" id="KW-1185">Reference proteome</keyword>
<comment type="caution">
    <text evidence="1">The sequence shown here is derived from an EMBL/GenBank/DDBJ whole genome shotgun (WGS) entry which is preliminary data.</text>
</comment>
<dbReference type="Proteomes" id="UP000821845">
    <property type="component" value="Chromosome 1"/>
</dbReference>
<protein>
    <submittedName>
        <fullName evidence="1">Uncharacterized protein</fullName>
    </submittedName>
</protein>
<sequence>MFRSASSFTDLLCQSQAETPTVHHLPKRKQTIAVVASLVLLLLIFVSIAAATRREQNNRLQVEKVHPAMARLNAENFTIKAIHGPVAHEDSYGVGAAKPAQRSPPFLVFGSQNNMSPPRKIEDNIKELEKL</sequence>
<evidence type="ECO:0000313" key="2">
    <source>
        <dbReference type="Proteomes" id="UP000821845"/>
    </source>
</evidence>
<dbReference type="EMBL" id="CM023481">
    <property type="protein sequence ID" value="KAH6948377.1"/>
    <property type="molecule type" value="Genomic_DNA"/>
</dbReference>
<accession>A0ACB7TLD2</accession>
<evidence type="ECO:0000313" key="1">
    <source>
        <dbReference type="EMBL" id="KAH6948377.1"/>
    </source>
</evidence>
<gene>
    <name evidence="1" type="ORF">HPB50_023827</name>
</gene>
<proteinExistence type="predicted"/>
<organism evidence="1 2">
    <name type="scientific">Hyalomma asiaticum</name>
    <name type="common">Tick</name>
    <dbReference type="NCBI Taxonomy" id="266040"/>
    <lineage>
        <taxon>Eukaryota</taxon>
        <taxon>Metazoa</taxon>
        <taxon>Ecdysozoa</taxon>
        <taxon>Arthropoda</taxon>
        <taxon>Chelicerata</taxon>
        <taxon>Arachnida</taxon>
        <taxon>Acari</taxon>
        <taxon>Parasitiformes</taxon>
        <taxon>Ixodida</taxon>
        <taxon>Ixodoidea</taxon>
        <taxon>Ixodidae</taxon>
        <taxon>Hyalomminae</taxon>
        <taxon>Hyalomma</taxon>
    </lineage>
</organism>
<reference evidence="1" key="1">
    <citation type="submission" date="2020-05" db="EMBL/GenBank/DDBJ databases">
        <title>Large-scale comparative analyses of tick genomes elucidate their genetic diversity and vector capacities.</title>
        <authorList>
            <person name="Jia N."/>
            <person name="Wang J."/>
            <person name="Shi W."/>
            <person name="Du L."/>
            <person name="Sun Y."/>
            <person name="Zhan W."/>
            <person name="Jiang J."/>
            <person name="Wang Q."/>
            <person name="Zhang B."/>
            <person name="Ji P."/>
            <person name="Sakyi L.B."/>
            <person name="Cui X."/>
            <person name="Yuan T."/>
            <person name="Jiang B."/>
            <person name="Yang W."/>
            <person name="Lam T.T.-Y."/>
            <person name="Chang Q."/>
            <person name="Ding S."/>
            <person name="Wang X."/>
            <person name="Zhu J."/>
            <person name="Ruan X."/>
            <person name="Zhao L."/>
            <person name="Wei J."/>
            <person name="Que T."/>
            <person name="Du C."/>
            <person name="Cheng J."/>
            <person name="Dai P."/>
            <person name="Han X."/>
            <person name="Huang E."/>
            <person name="Gao Y."/>
            <person name="Liu J."/>
            <person name="Shao H."/>
            <person name="Ye R."/>
            <person name="Li L."/>
            <person name="Wei W."/>
            <person name="Wang X."/>
            <person name="Wang C."/>
            <person name="Yang T."/>
            <person name="Huo Q."/>
            <person name="Li W."/>
            <person name="Guo W."/>
            <person name="Chen H."/>
            <person name="Zhou L."/>
            <person name="Ni X."/>
            <person name="Tian J."/>
            <person name="Zhou Y."/>
            <person name="Sheng Y."/>
            <person name="Liu T."/>
            <person name="Pan Y."/>
            <person name="Xia L."/>
            <person name="Li J."/>
            <person name="Zhao F."/>
            <person name="Cao W."/>
        </authorList>
    </citation>
    <scope>NUCLEOTIDE SEQUENCE</scope>
    <source>
        <strain evidence="1">Hyas-2018</strain>
    </source>
</reference>
<name>A0ACB7TLD2_HYAAI</name>